<gene>
    <name evidence="2" type="ORF">CBOVIS_LOCUS3891</name>
</gene>
<organism evidence="2 3">
    <name type="scientific">Caenorhabditis bovis</name>
    <dbReference type="NCBI Taxonomy" id="2654633"/>
    <lineage>
        <taxon>Eukaryota</taxon>
        <taxon>Metazoa</taxon>
        <taxon>Ecdysozoa</taxon>
        <taxon>Nematoda</taxon>
        <taxon>Chromadorea</taxon>
        <taxon>Rhabditida</taxon>
        <taxon>Rhabditina</taxon>
        <taxon>Rhabditomorpha</taxon>
        <taxon>Rhabditoidea</taxon>
        <taxon>Rhabditidae</taxon>
        <taxon>Peloderinae</taxon>
        <taxon>Caenorhabditis</taxon>
    </lineage>
</organism>
<keyword evidence="1" id="KW-0472">Membrane</keyword>
<evidence type="ECO:0008006" key="4">
    <source>
        <dbReference type="Google" id="ProtNLM"/>
    </source>
</evidence>
<reference evidence="2 3" key="1">
    <citation type="submission" date="2020-04" db="EMBL/GenBank/DDBJ databases">
        <authorList>
            <person name="Laetsch R D."/>
            <person name="Stevens L."/>
            <person name="Kumar S."/>
            <person name="Blaxter L. M."/>
        </authorList>
    </citation>
    <scope>NUCLEOTIDE SEQUENCE [LARGE SCALE GENOMIC DNA]</scope>
</reference>
<keyword evidence="1" id="KW-0812">Transmembrane</keyword>
<sequence length="165" mass="18365">MSRWESFPISEQEQAYLASTTTTTENPAVTIAQVRQSLGGFIRQEISEAGQTICFYRYNSADTPIPYLCELGCCGHGCCTVSDIAAKSTSFGWAIALLVIVLITIVFAVLALISVWLMNRHKDKIQKQQLSECSIESSSVSQISGPTTYYPDNYYHHNMNGFKPY</sequence>
<dbReference type="Proteomes" id="UP000494206">
    <property type="component" value="Unassembled WGS sequence"/>
</dbReference>
<evidence type="ECO:0000256" key="1">
    <source>
        <dbReference type="SAM" id="Phobius"/>
    </source>
</evidence>
<evidence type="ECO:0000313" key="3">
    <source>
        <dbReference type="Proteomes" id="UP000494206"/>
    </source>
</evidence>
<dbReference type="EMBL" id="CADEPM010000002">
    <property type="protein sequence ID" value="CAB3401095.1"/>
    <property type="molecule type" value="Genomic_DNA"/>
</dbReference>
<feature type="transmembrane region" description="Helical" evidence="1">
    <location>
        <begin position="91"/>
        <end position="117"/>
    </location>
</feature>
<evidence type="ECO:0000313" key="2">
    <source>
        <dbReference type="EMBL" id="CAB3401095.1"/>
    </source>
</evidence>
<dbReference type="AlphaFoldDB" id="A0A8S1EJ50"/>
<proteinExistence type="predicted"/>
<comment type="caution">
    <text evidence="2">The sequence shown here is derived from an EMBL/GenBank/DDBJ whole genome shotgun (WGS) entry which is preliminary data.</text>
</comment>
<dbReference type="OrthoDB" id="5844701at2759"/>
<protein>
    <recommendedName>
        <fullName evidence="4">CX domain-containing protein</fullName>
    </recommendedName>
</protein>
<name>A0A8S1EJ50_9PELO</name>
<accession>A0A8S1EJ50</accession>
<keyword evidence="1" id="KW-1133">Transmembrane helix</keyword>
<keyword evidence="3" id="KW-1185">Reference proteome</keyword>